<gene>
    <name evidence="3" type="ORF">AB0C36_07535</name>
</gene>
<evidence type="ECO:0000313" key="4">
    <source>
        <dbReference type="Proteomes" id="UP001551482"/>
    </source>
</evidence>
<feature type="domain" description="DUF4126" evidence="2">
    <location>
        <begin position="7"/>
        <end position="173"/>
    </location>
</feature>
<reference evidence="3 4" key="1">
    <citation type="submission" date="2024-06" db="EMBL/GenBank/DDBJ databases">
        <title>The Natural Products Discovery Center: Release of the First 8490 Sequenced Strains for Exploring Actinobacteria Biosynthetic Diversity.</title>
        <authorList>
            <person name="Kalkreuter E."/>
            <person name="Kautsar S.A."/>
            <person name="Yang D."/>
            <person name="Bader C.D."/>
            <person name="Teijaro C.N."/>
            <person name="Fluegel L."/>
            <person name="Davis C.M."/>
            <person name="Simpson J.R."/>
            <person name="Lauterbach L."/>
            <person name="Steele A.D."/>
            <person name="Gui C."/>
            <person name="Meng S."/>
            <person name="Li G."/>
            <person name="Viehrig K."/>
            <person name="Ye F."/>
            <person name="Su P."/>
            <person name="Kiefer A.F."/>
            <person name="Nichols A."/>
            <person name="Cepeda A.J."/>
            <person name="Yan W."/>
            <person name="Fan B."/>
            <person name="Jiang Y."/>
            <person name="Adhikari A."/>
            <person name="Zheng C.-J."/>
            <person name="Schuster L."/>
            <person name="Cowan T.M."/>
            <person name="Smanski M.J."/>
            <person name="Chevrette M.G."/>
            <person name="De Carvalho L.P.S."/>
            <person name="Shen B."/>
        </authorList>
    </citation>
    <scope>NUCLEOTIDE SEQUENCE [LARGE SCALE GENOMIC DNA]</scope>
    <source>
        <strain evidence="3 4">NPDC048946</strain>
    </source>
</reference>
<keyword evidence="4" id="KW-1185">Reference proteome</keyword>
<feature type="transmembrane region" description="Helical" evidence="1">
    <location>
        <begin position="157"/>
        <end position="179"/>
    </location>
</feature>
<organism evidence="3 4">
    <name type="scientific">Streptodolium elevatio</name>
    <dbReference type="NCBI Taxonomy" id="3157996"/>
    <lineage>
        <taxon>Bacteria</taxon>
        <taxon>Bacillati</taxon>
        <taxon>Actinomycetota</taxon>
        <taxon>Actinomycetes</taxon>
        <taxon>Kitasatosporales</taxon>
        <taxon>Streptomycetaceae</taxon>
        <taxon>Streptodolium</taxon>
    </lineage>
</organism>
<feature type="transmembrane region" description="Helical" evidence="1">
    <location>
        <begin position="12"/>
        <end position="32"/>
    </location>
</feature>
<keyword evidence="1" id="KW-1133">Transmembrane helix</keyword>
<feature type="transmembrane region" description="Helical" evidence="1">
    <location>
        <begin position="44"/>
        <end position="60"/>
    </location>
</feature>
<sequence length="204" mass="21324">MDIAPMVVTSGWASGTNAYATVLILGGMGRLGIDDSTPAMLERTDVLVVAAILFVIEFVADKIPYLDSAWDAVHTVVRPLVGAWIGALYAGVGDADTAQQLAAALGGGGMAFGSHSVKAGFRMAVNTSPEPFTNSVTSLGEDGAVLAVLALTVNHPWLAAGIALFLLVLGAALVLFLATRIRRFLRRRRNPRKNPNPHNPPGGP</sequence>
<keyword evidence="1" id="KW-0812">Transmembrane</keyword>
<name>A0ABV3DDS3_9ACTN</name>
<keyword evidence="1" id="KW-0472">Membrane</keyword>
<evidence type="ECO:0000259" key="2">
    <source>
        <dbReference type="Pfam" id="PF13548"/>
    </source>
</evidence>
<dbReference type="EMBL" id="JBEZFP010000013">
    <property type="protein sequence ID" value="MEU8133344.1"/>
    <property type="molecule type" value="Genomic_DNA"/>
</dbReference>
<dbReference type="RefSeq" id="WP_358350668.1">
    <property type="nucleotide sequence ID" value="NZ_JBEZFP010000013.1"/>
</dbReference>
<dbReference type="InterPro" id="IPR025196">
    <property type="entry name" value="DUF4126"/>
</dbReference>
<dbReference type="Proteomes" id="UP001551482">
    <property type="component" value="Unassembled WGS sequence"/>
</dbReference>
<comment type="caution">
    <text evidence="3">The sequence shown here is derived from an EMBL/GenBank/DDBJ whole genome shotgun (WGS) entry which is preliminary data.</text>
</comment>
<proteinExistence type="predicted"/>
<accession>A0ABV3DDS3</accession>
<protein>
    <submittedName>
        <fullName evidence="3">DUF4126 domain-containing protein</fullName>
    </submittedName>
</protein>
<dbReference type="Pfam" id="PF13548">
    <property type="entry name" value="DUF4126"/>
    <property type="match status" value="1"/>
</dbReference>
<evidence type="ECO:0000256" key="1">
    <source>
        <dbReference type="SAM" id="Phobius"/>
    </source>
</evidence>
<evidence type="ECO:0000313" key="3">
    <source>
        <dbReference type="EMBL" id="MEU8133344.1"/>
    </source>
</evidence>